<dbReference type="InterPro" id="IPR036390">
    <property type="entry name" value="WH_DNA-bd_sf"/>
</dbReference>
<dbReference type="Proteomes" id="UP000001062">
    <property type="component" value="Chromosome"/>
</dbReference>
<keyword evidence="3" id="KW-0238">DNA-binding</keyword>
<keyword evidence="4" id="KW-0804">Transcription</keyword>
<dbReference type="InterPro" id="IPR037416">
    <property type="entry name" value="NodD_PBP2"/>
</dbReference>
<dbReference type="OrthoDB" id="8839911at2"/>
<dbReference type="PANTHER" id="PTHR30118">
    <property type="entry name" value="HTH-TYPE TRANSCRIPTIONAL REGULATOR LEUO-RELATED"/>
    <property type="match status" value="1"/>
</dbReference>
<evidence type="ECO:0000259" key="5">
    <source>
        <dbReference type="PROSITE" id="PS50931"/>
    </source>
</evidence>
<dbReference type="eggNOG" id="COG0583">
    <property type="taxonomic scope" value="Bacteria"/>
</dbReference>
<evidence type="ECO:0000256" key="2">
    <source>
        <dbReference type="ARBA" id="ARBA00023015"/>
    </source>
</evidence>
<dbReference type="KEGG" id="mme:Marme_0428"/>
<evidence type="ECO:0000313" key="7">
    <source>
        <dbReference type="Proteomes" id="UP000001062"/>
    </source>
</evidence>
<keyword evidence="7" id="KW-1185">Reference proteome</keyword>
<dbReference type="SUPFAM" id="SSF46785">
    <property type="entry name" value="Winged helix' DNA-binding domain"/>
    <property type="match status" value="1"/>
</dbReference>
<dbReference type="PANTHER" id="PTHR30118:SF6">
    <property type="entry name" value="HTH-TYPE TRANSCRIPTIONAL REGULATOR LEUO"/>
    <property type="match status" value="1"/>
</dbReference>
<dbReference type="Pfam" id="PF00126">
    <property type="entry name" value="HTH_1"/>
    <property type="match status" value="1"/>
</dbReference>
<keyword evidence="2" id="KW-0805">Transcription regulation</keyword>
<dbReference type="SUPFAM" id="SSF53850">
    <property type="entry name" value="Periplasmic binding protein-like II"/>
    <property type="match status" value="1"/>
</dbReference>
<organism evidence="6 7">
    <name type="scientific">Marinomonas mediterranea (strain ATCC 700492 / JCM 21426 / NBRC 103028 / MMB-1)</name>
    <dbReference type="NCBI Taxonomy" id="717774"/>
    <lineage>
        <taxon>Bacteria</taxon>
        <taxon>Pseudomonadati</taxon>
        <taxon>Pseudomonadota</taxon>
        <taxon>Gammaproteobacteria</taxon>
        <taxon>Oceanospirillales</taxon>
        <taxon>Oceanospirillaceae</taxon>
        <taxon>Marinomonas</taxon>
    </lineage>
</organism>
<feature type="domain" description="HTH lysR-type" evidence="5">
    <location>
        <begin position="6"/>
        <end position="63"/>
    </location>
</feature>
<dbReference type="Pfam" id="PF03466">
    <property type="entry name" value="LysR_substrate"/>
    <property type="match status" value="1"/>
</dbReference>
<dbReference type="PROSITE" id="PS50931">
    <property type="entry name" value="HTH_LYSR"/>
    <property type="match status" value="1"/>
</dbReference>
<evidence type="ECO:0000256" key="3">
    <source>
        <dbReference type="ARBA" id="ARBA00023125"/>
    </source>
</evidence>
<dbReference type="STRING" id="717774.Marme_0428"/>
<dbReference type="InterPro" id="IPR005119">
    <property type="entry name" value="LysR_subst-bd"/>
</dbReference>
<evidence type="ECO:0000256" key="1">
    <source>
        <dbReference type="ARBA" id="ARBA00009437"/>
    </source>
</evidence>
<reference evidence="6 7" key="1">
    <citation type="journal article" date="2012" name="Stand. Genomic Sci.">
        <title>Complete genome sequence of the melanogenic marine bacterium Marinomonas mediterranea type strain (MMB-1(T)).</title>
        <authorList>
            <person name="Lucas-Elio P."/>
            <person name="Goodwin L."/>
            <person name="Woyke T."/>
            <person name="Pitluck S."/>
            <person name="Nolan M."/>
            <person name="Kyrpides N.C."/>
            <person name="Detter J.C."/>
            <person name="Copeland A."/>
            <person name="Teshima H."/>
            <person name="Bruce D."/>
            <person name="Detter C."/>
            <person name="Tapia R."/>
            <person name="Han S."/>
            <person name="Land M.L."/>
            <person name="Ivanova N."/>
            <person name="Mikhailova N."/>
            <person name="Johnston A.W."/>
            <person name="Sanchez-Amat A."/>
        </authorList>
    </citation>
    <scope>NUCLEOTIDE SEQUENCE [LARGE SCALE GENOMIC DNA]</scope>
    <source>
        <strain evidence="7">ATCC 700492 / JCM 21426 / NBRC 103028 / MMB-1</strain>
    </source>
</reference>
<dbReference type="RefSeq" id="WP_013659633.1">
    <property type="nucleotide sequence ID" value="NC_015276.1"/>
</dbReference>
<evidence type="ECO:0000256" key="4">
    <source>
        <dbReference type="ARBA" id="ARBA00023163"/>
    </source>
</evidence>
<protein>
    <submittedName>
        <fullName evidence="6">Transcriptional regulator, LysR family</fullName>
    </submittedName>
</protein>
<proteinExistence type="inferred from homology"/>
<dbReference type="CDD" id="cd08462">
    <property type="entry name" value="PBP2_NodD"/>
    <property type="match status" value="1"/>
</dbReference>
<gene>
    <name evidence="6" type="ordered locus">Marme_0428</name>
</gene>
<dbReference type="PATRIC" id="fig|717774.3.peg.441"/>
<name>F2JZE4_MARM1</name>
<accession>F2JZE4</accession>
<dbReference type="Gene3D" id="1.10.10.10">
    <property type="entry name" value="Winged helix-like DNA-binding domain superfamily/Winged helix DNA-binding domain"/>
    <property type="match status" value="1"/>
</dbReference>
<dbReference type="HOGENOM" id="CLU_039613_39_0_6"/>
<dbReference type="GO" id="GO:0003677">
    <property type="term" value="F:DNA binding"/>
    <property type="evidence" value="ECO:0007669"/>
    <property type="project" value="UniProtKB-KW"/>
</dbReference>
<sequence>MRFHHLDLNLLVALDAILTEKNVTRAADKLCISQSAASGLLARLREFFDDDLLLQSGRQMVATPFALTLEEPVKRVLLDIQTNIVSGKSFSPEESNRHFRFMASDYVTTVFLADVFHKLSSLAPNMTFDVLQTTNHYDEALTRGEIDFLIQPNAYMNEHHPHELLFDDQYVCVVCENNTKVGNSISIEKYLELGHVVINLGENRAPSFEESFAQKFGKERHIEVSTSNFNTLPHLLIGTNRIAVMQSRLAHLYLPTLPIKILDTPESIPALTEHIQWNKVMDNDPAHRWLREVCLKTMQ</sequence>
<evidence type="ECO:0000313" key="6">
    <source>
        <dbReference type="EMBL" id="ADZ89727.1"/>
    </source>
</evidence>
<dbReference type="GO" id="GO:0003700">
    <property type="term" value="F:DNA-binding transcription factor activity"/>
    <property type="evidence" value="ECO:0007669"/>
    <property type="project" value="InterPro"/>
</dbReference>
<dbReference type="InterPro" id="IPR050389">
    <property type="entry name" value="LysR-type_TF"/>
</dbReference>
<dbReference type="AlphaFoldDB" id="F2JZE4"/>
<comment type="similarity">
    <text evidence="1">Belongs to the LysR transcriptional regulatory family.</text>
</comment>
<dbReference type="InterPro" id="IPR036388">
    <property type="entry name" value="WH-like_DNA-bd_sf"/>
</dbReference>
<dbReference type="InterPro" id="IPR000847">
    <property type="entry name" value="LysR_HTH_N"/>
</dbReference>
<dbReference type="Gene3D" id="3.40.190.10">
    <property type="entry name" value="Periplasmic binding protein-like II"/>
    <property type="match status" value="2"/>
</dbReference>
<dbReference type="EMBL" id="CP002583">
    <property type="protein sequence ID" value="ADZ89727.1"/>
    <property type="molecule type" value="Genomic_DNA"/>
</dbReference>